<proteinExistence type="predicted"/>
<protein>
    <submittedName>
        <fullName evidence="1">Uncharacterized protein</fullName>
    </submittedName>
</protein>
<name>B9MWA1_POPTR</name>
<gene>
    <name evidence="1" type="ORF">POPTR_013G110500</name>
</gene>
<keyword evidence="2" id="KW-1185">Reference proteome</keyword>
<evidence type="ECO:0000313" key="1">
    <source>
        <dbReference type="EMBL" id="PNT07813.1"/>
    </source>
</evidence>
<reference evidence="1 2" key="1">
    <citation type="journal article" date="2006" name="Science">
        <title>The genome of black cottonwood, Populus trichocarpa (Torr. &amp; Gray).</title>
        <authorList>
            <person name="Tuskan G.A."/>
            <person name="Difazio S."/>
            <person name="Jansson S."/>
            <person name="Bohlmann J."/>
            <person name="Grigoriev I."/>
            <person name="Hellsten U."/>
            <person name="Putnam N."/>
            <person name="Ralph S."/>
            <person name="Rombauts S."/>
            <person name="Salamov A."/>
            <person name="Schein J."/>
            <person name="Sterck L."/>
            <person name="Aerts A."/>
            <person name="Bhalerao R.R."/>
            <person name="Bhalerao R.P."/>
            <person name="Blaudez D."/>
            <person name="Boerjan W."/>
            <person name="Brun A."/>
            <person name="Brunner A."/>
            <person name="Busov V."/>
            <person name="Campbell M."/>
            <person name="Carlson J."/>
            <person name="Chalot M."/>
            <person name="Chapman J."/>
            <person name="Chen G.L."/>
            <person name="Cooper D."/>
            <person name="Coutinho P.M."/>
            <person name="Couturier J."/>
            <person name="Covert S."/>
            <person name="Cronk Q."/>
            <person name="Cunningham R."/>
            <person name="Davis J."/>
            <person name="Degroeve S."/>
            <person name="Dejardin A."/>
            <person name="Depamphilis C."/>
            <person name="Detter J."/>
            <person name="Dirks B."/>
            <person name="Dubchak I."/>
            <person name="Duplessis S."/>
            <person name="Ehlting J."/>
            <person name="Ellis B."/>
            <person name="Gendler K."/>
            <person name="Goodstein D."/>
            <person name="Gribskov M."/>
            <person name="Grimwood J."/>
            <person name="Groover A."/>
            <person name="Gunter L."/>
            <person name="Hamberger B."/>
            <person name="Heinze B."/>
            <person name="Helariutta Y."/>
            <person name="Henrissat B."/>
            <person name="Holligan D."/>
            <person name="Holt R."/>
            <person name="Huang W."/>
            <person name="Islam-Faridi N."/>
            <person name="Jones S."/>
            <person name="Jones-Rhoades M."/>
            <person name="Jorgensen R."/>
            <person name="Joshi C."/>
            <person name="Kangasjarvi J."/>
            <person name="Karlsson J."/>
            <person name="Kelleher C."/>
            <person name="Kirkpatrick R."/>
            <person name="Kirst M."/>
            <person name="Kohler A."/>
            <person name="Kalluri U."/>
            <person name="Larimer F."/>
            <person name="Leebens-Mack J."/>
            <person name="Leple J.C."/>
            <person name="Locascio P."/>
            <person name="Lou Y."/>
            <person name="Lucas S."/>
            <person name="Martin F."/>
            <person name="Montanini B."/>
            <person name="Napoli C."/>
            <person name="Nelson D.R."/>
            <person name="Nelson C."/>
            <person name="Nieminen K."/>
            <person name="Nilsson O."/>
            <person name="Pereda V."/>
            <person name="Peter G."/>
            <person name="Philippe R."/>
            <person name="Pilate G."/>
            <person name="Poliakov A."/>
            <person name="Razumovskaya J."/>
            <person name="Richardson P."/>
            <person name="Rinaldi C."/>
            <person name="Ritland K."/>
            <person name="Rouze P."/>
            <person name="Ryaboy D."/>
            <person name="Schmutz J."/>
            <person name="Schrader J."/>
            <person name="Segerman B."/>
            <person name="Shin H."/>
            <person name="Siddiqui A."/>
            <person name="Sterky F."/>
            <person name="Terry A."/>
            <person name="Tsai C.J."/>
            <person name="Uberbacher E."/>
            <person name="Unneberg P."/>
            <person name="Vahala J."/>
            <person name="Wall K."/>
            <person name="Wessler S."/>
            <person name="Yang G."/>
            <person name="Yin T."/>
            <person name="Douglas C."/>
            <person name="Marra M."/>
            <person name="Sandberg G."/>
            <person name="Van de Peer Y."/>
            <person name="Rokhsar D."/>
        </authorList>
    </citation>
    <scope>NUCLEOTIDE SEQUENCE [LARGE SCALE GENOMIC DNA]</scope>
    <source>
        <strain evidence="2">cv. Nisqually</strain>
    </source>
</reference>
<dbReference type="STRING" id="3694.B9MWA1"/>
<dbReference type="EMBL" id="CM009302">
    <property type="protein sequence ID" value="PNT07813.1"/>
    <property type="molecule type" value="Genomic_DNA"/>
</dbReference>
<dbReference type="InParanoid" id="B9MWA1"/>
<dbReference type="HOGENOM" id="CLU_2077124_0_0_1"/>
<sequence length="118" mass="13186">MQSNILKSTDFDTILVYNLQVPSKDNLQSFIRISISFPCHCINGEFLGHFITYNVKTQDTYGKVIDTYYVNILGSGCPTPSNIGSGDQTRPNNTLLNYRKDNAPKCYSVVHSANTQCP</sequence>
<evidence type="ECO:0000313" key="2">
    <source>
        <dbReference type="Proteomes" id="UP000006729"/>
    </source>
</evidence>
<dbReference type="Proteomes" id="UP000006729">
    <property type="component" value="Chromosome 13"/>
</dbReference>
<accession>B9MWA1</accession>
<organism evidence="1 2">
    <name type="scientific">Populus trichocarpa</name>
    <name type="common">Western balsam poplar</name>
    <name type="synonym">Populus balsamifera subsp. trichocarpa</name>
    <dbReference type="NCBI Taxonomy" id="3694"/>
    <lineage>
        <taxon>Eukaryota</taxon>
        <taxon>Viridiplantae</taxon>
        <taxon>Streptophyta</taxon>
        <taxon>Embryophyta</taxon>
        <taxon>Tracheophyta</taxon>
        <taxon>Spermatophyta</taxon>
        <taxon>Magnoliopsida</taxon>
        <taxon>eudicotyledons</taxon>
        <taxon>Gunneridae</taxon>
        <taxon>Pentapetalae</taxon>
        <taxon>rosids</taxon>
        <taxon>fabids</taxon>
        <taxon>Malpighiales</taxon>
        <taxon>Salicaceae</taxon>
        <taxon>Saliceae</taxon>
        <taxon>Populus</taxon>
    </lineage>
</organism>
<dbReference type="AlphaFoldDB" id="B9MWA1"/>